<gene>
    <name evidence="1" type="ORF">ID47_09885</name>
</gene>
<protein>
    <recommendedName>
        <fullName evidence="3">LPS-assembly lipoprotein LptE</fullName>
    </recommendedName>
</protein>
<dbReference type="PROSITE" id="PS51257">
    <property type="entry name" value="PROKAR_LIPOPROTEIN"/>
    <property type="match status" value="1"/>
</dbReference>
<dbReference type="AlphaFoldDB" id="A0A077AWU1"/>
<reference evidence="1 2" key="1">
    <citation type="submission" date="2014-07" db="EMBL/GenBank/DDBJ databases">
        <title>Comparative genomic insights into amoeba endosymbionts belonging to the families of Holosporaceae and Candidatus Midichloriaceae within Rickettsiales.</title>
        <authorList>
            <person name="Wang Z."/>
            <person name="Wu M."/>
        </authorList>
    </citation>
    <scope>NUCLEOTIDE SEQUENCE [LARGE SCALE GENOMIC DNA]</scope>
    <source>
        <strain evidence="1">PRA3</strain>
    </source>
</reference>
<organism evidence="1 2">
    <name type="scientific">Candidatus Odyssella acanthamoebae</name>
    <dbReference type="NCBI Taxonomy" id="91604"/>
    <lineage>
        <taxon>Bacteria</taxon>
        <taxon>Pseudomonadati</taxon>
        <taxon>Pseudomonadota</taxon>
        <taxon>Alphaproteobacteria</taxon>
        <taxon>Holosporales</taxon>
        <taxon>Candidatus Paracaedibacteraceae</taxon>
        <taxon>Candidatus Odyssella</taxon>
    </lineage>
</organism>
<sequence>MRYKGILLLQPIALLSLTLLLSSCGFTPMYCGDKSQTQAICITVKGDGYTAYKFRRELEKQLAIMPRFNNHDYKLNISLAETKSAASYAQDATITRSQIIVSAAYELKQDGKDYGRYTNEITTSYPVVATDEFITCNADKAAESRLAISLAEEVARDVNRLLRTQGQNPQ</sequence>
<name>A0A077AWU1_9PROT</name>
<dbReference type="EMBL" id="CP008941">
    <property type="protein sequence ID" value="AIK96971.1"/>
    <property type="molecule type" value="Genomic_DNA"/>
</dbReference>
<dbReference type="KEGG" id="paca:ID47_09885"/>
<keyword evidence="2" id="KW-1185">Reference proteome</keyword>
<proteinExistence type="predicted"/>
<evidence type="ECO:0000313" key="1">
    <source>
        <dbReference type="EMBL" id="AIK96971.1"/>
    </source>
</evidence>
<dbReference type="RefSeq" id="WP_038465868.1">
    <property type="nucleotide sequence ID" value="NZ_CP008941.1"/>
</dbReference>
<dbReference type="STRING" id="91604.ID47_09885"/>
<evidence type="ECO:0000313" key="2">
    <source>
        <dbReference type="Proteomes" id="UP000028926"/>
    </source>
</evidence>
<dbReference type="Proteomes" id="UP000028926">
    <property type="component" value="Chromosome"/>
</dbReference>
<evidence type="ECO:0008006" key="3">
    <source>
        <dbReference type="Google" id="ProtNLM"/>
    </source>
</evidence>
<dbReference type="HOGENOM" id="CLU_117986_0_0_5"/>
<dbReference type="OrthoDB" id="7629596at2"/>
<accession>A0A077AWU1</accession>
<dbReference type="eggNOG" id="ENOG5032GTC">
    <property type="taxonomic scope" value="Bacteria"/>
</dbReference>
<dbReference type="Gene3D" id="3.30.160.150">
    <property type="entry name" value="Lipoprotein like domain"/>
    <property type="match status" value="1"/>
</dbReference>